<keyword evidence="3" id="KW-1185">Reference proteome</keyword>
<gene>
    <name evidence="2" type="ORF">BU23DRAFT_60222</name>
</gene>
<evidence type="ECO:0000313" key="3">
    <source>
        <dbReference type="Proteomes" id="UP000800036"/>
    </source>
</evidence>
<dbReference type="EMBL" id="ML976668">
    <property type="protein sequence ID" value="KAF1976072.1"/>
    <property type="molecule type" value="Genomic_DNA"/>
</dbReference>
<reference evidence="2" key="1">
    <citation type="journal article" date="2020" name="Stud. Mycol.">
        <title>101 Dothideomycetes genomes: a test case for predicting lifestyles and emergence of pathogens.</title>
        <authorList>
            <person name="Haridas S."/>
            <person name="Albert R."/>
            <person name="Binder M."/>
            <person name="Bloem J."/>
            <person name="Labutti K."/>
            <person name="Salamov A."/>
            <person name="Andreopoulos B."/>
            <person name="Baker S."/>
            <person name="Barry K."/>
            <person name="Bills G."/>
            <person name="Bluhm B."/>
            <person name="Cannon C."/>
            <person name="Castanera R."/>
            <person name="Culley D."/>
            <person name="Daum C."/>
            <person name="Ezra D."/>
            <person name="Gonzalez J."/>
            <person name="Henrissat B."/>
            <person name="Kuo A."/>
            <person name="Liang C."/>
            <person name="Lipzen A."/>
            <person name="Lutzoni F."/>
            <person name="Magnuson J."/>
            <person name="Mondo S."/>
            <person name="Nolan M."/>
            <person name="Ohm R."/>
            <person name="Pangilinan J."/>
            <person name="Park H.-J."/>
            <person name="Ramirez L."/>
            <person name="Alfaro M."/>
            <person name="Sun H."/>
            <person name="Tritt A."/>
            <person name="Yoshinaga Y."/>
            <person name="Zwiers L.-H."/>
            <person name="Turgeon B."/>
            <person name="Goodwin S."/>
            <person name="Spatafora J."/>
            <person name="Crous P."/>
            <person name="Grigoriev I."/>
        </authorList>
    </citation>
    <scope>NUCLEOTIDE SEQUENCE</scope>
    <source>
        <strain evidence="2">CBS 107.79</strain>
    </source>
</reference>
<name>A0A6A5VK19_9PLEO</name>
<dbReference type="OrthoDB" id="3788327at2759"/>
<protein>
    <submittedName>
        <fullName evidence="2">Uncharacterized protein</fullName>
    </submittedName>
</protein>
<organism evidence="2 3">
    <name type="scientific">Bimuria novae-zelandiae CBS 107.79</name>
    <dbReference type="NCBI Taxonomy" id="1447943"/>
    <lineage>
        <taxon>Eukaryota</taxon>
        <taxon>Fungi</taxon>
        <taxon>Dikarya</taxon>
        <taxon>Ascomycota</taxon>
        <taxon>Pezizomycotina</taxon>
        <taxon>Dothideomycetes</taxon>
        <taxon>Pleosporomycetidae</taxon>
        <taxon>Pleosporales</taxon>
        <taxon>Massarineae</taxon>
        <taxon>Didymosphaeriaceae</taxon>
        <taxon>Bimuria</taxon>
    </lineage>
</organism>
<dbReference type="Proteomes" id="UP000800036">
    <property type="component" value="Unassembled WGS sequence"/>
</dbReference>
<feature type="transmembrane region" description="Helical" evidence="1">
    <location>
        <begin position="292"/>
        <end position="313"/>
    </location>
</feature>
<evidence type="ECO:0000256" key="1">
    <source>
        <dbReference type="SAM" id="Phobius"/>
    </source>
</evidence>
<keyword evidence="1" id="KW-0472">Membrane</keyword>
<sequence>MIMSIPFVGSEVGVMPCGNPFLLVPCADHEHEIATDNIIPLKELAVEEDGFFTVLPSSDSICSTKTDQTSSSWRSSSTVSTLATSITSSLGKGLSKIWCGHGDAARLKKPPRRSRWNQGWPCPRPYEENVDLEAGESWPLQILDDCRSYSGCERKGSPDCDRKVATSIQLTLDFEYRSHTYELEYAVFRQWKYVSLLVNAIQEDGVKCVLIWDEHEKLQVMAGDWEARARPRWQVTVFCEDLDIDEDEFSEVGDEKDTRWDDEEGASGEWWFQRWKTRVEKRKTRMKTQRKPWLIGAVAMAGIIVAFVTVAWFSMREHRTIATDGEFSRVGGRLTSGLGRSRPVHDFGAFP</sequence>
<keyword evidence="1" id="KW-1133">Transmembrane helix</keyword>
<dbReference type="AlphaFoldDB" id="A0A6A5VK19"/>
<proteinExistence type="predicted"/>
<accession>A0A6A5VK19</accession>
<keyword evidence="1" id="KW-0812">Transmembrane</keyword>
<evidence type="ECO:0000313" key="2">
    <source>
        <dbReference type="EMBL" id="KAF1976072.1"/>
    </source>
</evidence>